<protein>
    <submittedName>
        <fullName evidence="2">Uncharacterized protein</fullName>
    </submittedName>
</protein>
<name>U1RUM3_9ACTO</name>
<dbReference type="EMBL" id="AWSE01000215">
    <property type="protein sequence ID" value="ERH22142.1"/>
    <property type="molecule type" value="Genomic_DNA"/>
</dbReference>
<proteinExistence type="predicted"/>
<accession>U1RUM3</accession>
<feature type="region of interest" description="Disordered" evidence="1">
    <location>
        <begin position="1"/>
        <end position="62"/>
    </location>
</feature>
<sequence length="62" mass="6276">APARAAVPTTPVPTTDPDTQETVTVPTAPRTPVPTAAPTATAWSFAPPSLQDSAEIPRARGA</sequence>
<reference evidence="2 3" key="1">
    <citation type="submission" date="2013-08" db="EMBL/GenBank/DDBJ databases">
        <authorList>
            <person name="Weinstock G."/>
            <person name="Sodergren E."/>
            <person name="Wylie T."/>
            <person name="Fulton L."/>
            <person name="Fulton R."/>
            <person name="Fronick C."/>
            <person name="O'Laughlin M."/>
            <person name="Godfrey J."/>
            <person name="Miner T."/>
            <person name="Herter B."/>
            <person name="Appelbaum E."/>
            <person name="Cordes M."/>
            <person name="Lek S."/>
            <person name="Wollam A."/>
            <person name="Pepin K.H."/>
            <person name="Palsikar V.B."/>
            <person name="Mitreva M."/>
            <person name="Wilson R.K."/>
        </authorList>
    </citation>
    <scope>NUCLEOTIDE SEQUENCE [LARGE SCALE GENOMIC DNA]</scope>
    <source>
        <strain evidence="2 3">F0542</strain>
    </source>
</reference>
<feature type="compositionally biased region" description="Low complexity" evidence="1">
    <location>
        <begin position="1"/>
        <end position="42"/>
    </location>
</feature>
<dbReference type="AlphaFoldDB" id="U1RUM3"/>
<dbReference type="Proteomes" id="UP000016536">
    <property type="component" value="Unassembled WGS sequence"/>
</dbReference>
<dbReference type="PATRIC" id="fig|1321818.3.peg.2379"/>
<evidence type="ECO:0000313" key="3">
    <source>
        <dbReference type="Proteomes" id="UP000016536"/>
    </source>
</evidence>
<dbReference type="HOGENOM" id="CLU_2909141_0_0_11"/>
<keyword evidence="3" id="KW-1185">Reference proteome</keyword>
<feature type="non-terminal residue" evidence="2">
    <location>
        <position position="1"/>
    </location>
</feature>
<evidence type="ECO:0000256" key="1">
    <source>
        <dbReference type="SAM" id="MobiDB-lite"/>
    </source>
</evidence>
<comment type="caution">
    <text evidence="2">The sequence shown here is derived from an EMBL/GenBank/DDBJ whole genome shotgun (WGS) entry which is preliminary data.</text>
</comment>
<gene>
    <name evidence="2" type="ORF">HMPREF1979_02873</name>
</gene>
<organism evidence="2 3">
    <name type="scientific">Actinomyces johnsonii F0542</name>
    <dbReference type="NCBI Taxonomy" id="1321818"/>
    <lineage>
        <taxon>Bacteria</taxon>
        <taxon>Bacillati</taxon>
        <taxon>Actinomycetota</taxon>
        <taxon>Actinomycetes</taxon>
        <taxon>Actinomycetales</taxon>
        <taxon>Actinomycetaceae</taxon>
        <taxon>Actinomyces</taxon>
    </lineage>
</organism>
<evidence type="ECO:0000313" key="2">
    <source>
        <dbReference type="EMBL" id="ERH22142.1"/>
    </source>
</evidence>